<dbReference type="HOGENOM" id="CLU_013985_7_2_1"/>
<evidence type="ECO:0000256" key="3">
    <source>
        <dbReference type="ARBA" id="ARBA00025786"/>
    </source>
</evidence>
<dbReference type="PANTHER" id="PTHR23091">
    <property type="entry name" value="N-TERMINAL ACETYLTRANSFERASE"/>
    <property type="match status" value="1"/>
</dbReference>
<dbReference type="PaxDb" id="3880-AES69450"/>
<evidence type="ECO:0000313" key="7">
    <source>
        <dbReference type="Proteomes" id="UP000002051"/>
    </source>
</evidence>
<reference evidence="5 7" key="2">
    <citation type="journal article" date="2014" name="BMC Genomics">
        <title>An improved genome release (version Mt4.0) for the model legume Medicago truncatula.</title>
        <authorList>
            <person name="Tang H."/>
            <person name="Krishnakumar V."/>
            <person name="Bidwell S."/>
            <person name="Rosen B."/>
            <person name="Chan A."/>
            <person name="Zhou S."/>
            <person name="Gentzbittel L."/>
            <person name="Childs K.L."/>
            <person name="Yandell M."/>
            <person name="Gundlach H."/>
            <person name="Mayer K.F."/>
            <person name="Schwartz D.C."/>
            <person name="Town C.D."/>
        </authorList>
    </citation>
    <scope>GENOME REANNOTATION</scope>
    <source>
        <strain evidence="5">A17</strain>
        <strain evidence="6 7">cv. Jemalong A17</strain>
    </source>
</reference>
<dbReference type="EnsemblPlants" id="KEH33239">
    <property type="protein sequence ID" value="KEH33239"/>
    <property type="gene ID" value="MTR_3g030055"/>
</dbReference>
<dbReference type="GO" id="GO:0031415">
    <property type="term" value="C:NatA complex"/>
    <property type="evidence" value="ECO:0000318"/>
    <property type="project" value="GO_Central"/>
</dbReference>
<dbReference type="PROSITE" id="PS51186">
    <property type="entry name" value="GNAT"/>
    <property type="match status" value="1"/>
</dbReference>
<protein>
    <submittedName>
        <fullName evidence="5">Acyl-CoA N-acyltransferase (NAT) family protein</fullName>
    </submittedName>
</protein>
<name>A0A072UTR7_MEDTR</name>
<dbReference type="InterPro" id="IPR016181">
    <property type="entry name" value="Acyl_CoA_acyltransferase"/>
</dbReference>
<dbReference type="Gene3D" id="3.40.630.30">
    <property type="match status" value="1"/>
</dbReference>
<evidence type="ECO:0000256" key="2">
    <source>
        <dbReference type="ARBA" id="ARBA00023315"/>
    </source>
</evidence>
<keyword evidence="2" id="KW-0012">Acyltransferase</keyword>
<evidence type="ECO:0000313" key="6">
    <source>
        <dbReference type="EnsemblPlants" id="KEH33239"/>
    </source>
</evidence>
<feature type="domain" description="N-acetyltransferase" evidence="4">
    <location>
        <begin position="13"/>
        <end position="149"/>
    </location>
</feature>
<dbReference type="EMBL" id="CM001219">
    <property type="protein sequence ID" value="KEH33239.1"/>
    <property type="molecule type" value="Genomic_DNA"/>
</dbReference>
<dbReference type="eggNOG" id="KOG3235">
    <property type="taxonomic scope" value="Eukaryota"/>
</dbReference>
<dbReference type="Proteomes" id="UP000002051">
    <property type="component" value="Chromosome 3"/>
</dbReference>
<dbReference type="CDD" id="cd04301">
    <property type="entry name" value="NAT_SF"/>
    <property type="match status" value="1"/>
</dbReference>
<dbReference type="InterPro" id="IPR000182">
    <property type="entry name" value="GNAT_dom"/>
</dbReference>
<evidence type="ECO:0000313" key="5">
    <source>
        <dbReference type="EMBL" id="KEH33239.1"/>
    </source>
</evidence>
<dbReference type="STRING" id="3880.A0A072UTR7"/>
<dbReference type="PANTHER" id="PTHR23091:SF4">
    <property type="entry name" value="N-TERMINAL AMINO-ACID N(ALPHA)-ACETYLTRANSFERASE NATA"/>
    <property type="match status" value="1"/>
</dbReference>
<reference evidence="5 7" key="1">
    <citation type="journal article" date="2011" name="Nature">
        <title>The Medicago genome provides insight into the evolution of rhizobial symbioses.</title>
        <authorList>
            <person name="Young N.D."/>
            <person name="Debelle F."/>
            <person name="Oldroyd G.E."/>
            <person name="Geurts R."/>
            <person name="Cannon S.B."/>
            <person name="Udvardi M.K."/>
            <person name="Benedito V.A."/>
            <person name="Mayer K.F."/>
            <person name="Gouzy J."/>
            <person name="Schoof H."/>
            <person name="Van de Peer Y."/>
            <person name="Proost S."/>
            <person name="Cook D.R."/>
            <person name="Meyers B.C."/>
            <person name="Spannagl M."/>
            <person name="Cheung F."/>
            <person name="De Mita S."/>
            <person name="Krishnakumar V."/>
            <person name="Gundlach H."/>
            <person name="Zhou S."/>
            <person name="Mudge J."/>
            <person name="Bharti A.K."/>
            <person name="Murray J.D."/>
            <person name="Naoumkina M.A."/>
            <person name="Rosen B."/>
            <person name="Silverstein K.A."/>
            <person name="Tang H."/>
            <person name="Rombauts S."/>
            <person name="Zhao P.X."/>
            <person name="Zhou P."/>
            <person name="Barbe V."/>
            <person name="Bardou P."/>
            <person name="Bechner M."/>
            <person name="Bellec A."/>
            <person name="Berger A."/>
            <person name="Berges H."/>
            <person name="Bidwell S."/>
            <person name="Bisseling T."/>
            <person name="Choisne N."/>
            <person name="Couloux A."/>
            <person name="Denny R."/>
            <person name="Deshpande S."/>
            <person name="Dai X."/>
            <person name="Doyle J.J."/>
            <person name="Dudez A.M."/>
            <person name="Farmer A.D."/>
            <person name="Fouteau S."/>
            <person name="Franken C."/>
            <person name="Gibelin C."/>
            <person name="Gish J."/>
            <person name="Goldstein S."/>
            <person name="Gonzalez A.J."/>
            <person name="Green P.J."/>
            <person name="Hallab A."/>
            <person name="Hartog M."/>
            <person name="Hua A."/>
            <person name="Humphray S.J."/>
            <person name="Jeong D.H."/>
            <person name="Jing Y."/>
            <person name="Jocker A."/>
            <person name="Kenton S.M."/>
            <person name="Kim D.J."/>
            <person name="Klee K."/>
            <person name="Lai H."/>
            <person name="Lang C."/>
            <person name="Lin S."/>
            <person name="Macmil S.L."/>
            <person name="Magdelenat G."/>
            <person name="Matthews L."/>
            <person name="McCorrison J."/>
            <person name="Monaghan E.L."/>
            <person name="Mun J.H."/>
            <person name="Najar F.Z."/>
            <person name="Nicholson C."/>
            <person name="Noirot C."/>
            <person name="O'Bleness M."/>
            <person name="Paule C.R."/>
            <person name="Poulain J."/>
            <person name="Prion F."/>
            <person name="Qin B."/>
            <person name="Qu C."/>
            <person name="Retzel E.F."/>
            <person name="Riddle C."/>
            <person name="Sallet E."/>
            <person name="Samain S."/>
            <person name="Samson N."/>
            <person name="Sanders I."/>
            <person name="Saurat O."/>
            <person name="Scarpelli C."/>
            <person name="Schiex T."/>
            <person name="Segurens B."/>
            <person name="Severin A.J."/>
            <person name="Sherrier D.J."/>
            <person name="Shi R."/>
            <person name="Sims S."/>
            <person name="Singer S.R."/>
            <person name="Sinharoy S."/>
            <person name="Sterck L."/>
            <person name="Viollet A."/>
            <person name="Wang B.B."/>
            <person name="Wang K."/>
            <person name="Wang M."/>
            <person name="Wang X."/>
            <person name="Warfsmann J."/>
            <person name="Weissenbach J."/>
            <person name="White D.D."/>
            <person name="White J.D."/>
            <person name="Wiley G.B."/>
            <person name="Wincker P."/>
            <person name="Xing Y."/>
            <person name="Yang L."/>
            <person name="Yao Z."/>
            <person name="Ying F."/>
            <person name="Zhai J."/>
            <person name="Zhou L."/>
            <person name="Zuber A."/>
            <person name="Denarie J."/>
            <person name="Dixon R.A."/>
            <person name="May G.D."/>
            <person name="Schwartz D.C."/>
            <person name="Rogers J."/>
            <person name="Quetier F."/>
            <person name="Town C.D."/>
            <person name="Roe B.A."/>
        </authorList>
    </citation>
    <scope>NUCLEOTIDE SEQUENCE [LARGE SCALE GENOMIC DNA]</scope>
    <source>
        <strain evidence="5">A17</strain>
        <strain evidence="6 7">cv. Jemalong A17</strain>
    </source>
</reference>
<gene>
    <name evidence="5" type="ordered locus">MTR_3g030055</name>
</gene>
<accession>A0A072UTR7</accession>
<keyword evidence="1" id="KW-0808">Transferase</keyword>
<evidence type="ECO:0000259" key="4">
    <source>
        <dbReference type="PROSITE" id="PS51186"/>
    </source>
</evidence>
<sequence length="155" mass="17515">MKQLQGTMSSKKVCIRGATFRDVLDWNSNNNLVTRPNIGTLWKKLIHVADDCSGCIVAYLLSKEEEEGNGHFCIASLFVHHTYRKRRIATDLITATQNTMEQSCLGMHVRKSNSAALGLFEKMGYTLHEVKAKYFDDEEDAIVLRKILKGKHVAT</sequence>
<dbReference type="SUPFAM" id="SSF55729">
    <property type="entry name" value="Acyl-CoA N-acyltransferases (Nat)"/>
    <property type="match status" value="1"/>
</dbReference>
<dbReference type="Pfam" id="PF00583">
    <property type="entry name" value="Acetyltransf_1"/>
    <property type="match status" value="1"/>
</dbReference>
<evidence type="ECO:0000256" key="1">
    <source>
        <dbReference type="ARBA" id="ARBA00022679"/>
    </source>
</evidence>
<proteinExistence type="inferred from homology"/>
<dbReference type="GO" id="GO:1990189">
    <property type="term" value="F:protein N-terminal-serine acetyltransferase activity"/>
    <property type="evidence" value="ECO:0000318"/>
    <property type="project" value="GO_Central"/>
</dbReference>
<comment type="similarity">
    <text evidence="3">Belongs to the acetyltransferase family. ARD1 subfamily.</text>
</comment>
<dbReference type="InterPro" id="IPR045047">
    <property type="entry name" value="Ard1-like"/>
</dbReference>
<dbReference type="AlphaFoldDB" id="A0A072UTR7"/>
<dbReference type="GO" id="GO:1990190">
    <property type="term" value="F:protein-N-terminal-glutamate acetyltransferase activity"/>
    <property type="evidence" value="ECO:0000318"/>
    <property type="project" value="GO_Central"/>
</dbReference>
<organism evidence="5 7">
    <name type="scientific">Medicago truncatula</name>
    <name type="common">Barrel medic</name>
    <name type="synonym">Medicago tribuloides</name>
    <dbReference type="NCBI Taxonomy" id="3880"/>
    <lineage>
        <taxon>Eukaryota</taxon>
        <taxon>Viridiplantae</taxon>
        <taxon>Streptophyta</taxon>
        <taxon>Embryophyta</taxon>
        <taxon>Tracheophyta</taxon>
        <taxon>Spermatophyta</taxon>
        <taxon>Magnoliopsida</taxon>
        <taxon>eudicotyledons</taxon>
        <taxon>Gunneridae</taxon>
        <taxon>Pentapetalae</taxon>
        <taxon>rosids</taxon>
        <taxon>fabids</taxon>
        <taxon>Fabales</taxon>
        <taxon>Fabaceae</taxon>
        <taxon>Papilionoideae</taxon>
        <taxon>50 kb inversion clade</taxon>
        <taxon>NPAAA clade</taxon>
        <taxon>Hologalegina</taxon>
        <taxon>IRL clade</taxon>
        <taxon>Trifolieae</taxon>
        <taxon>Medicago</taxon>
    </lineage>
</organism>
<reference evidence="6" key="3">
    <citation type="submission" date="2015-04" db="UniProtKB">
        <authorList>
            <consortium name="EnsemblPlants"/>
        </authorList>
    </citation>
    <scope>IDENTIFICATION</scope>
    <source>
        <strain evidence="6">cv. Jemalong A17</strain>
    </source>
</reference>
<dbReference type="ExpressionAtlas" id="A0A072UTR7">
    <property type="expression patterns" value="differential"/>
</dbReference>
<keyword evidence="7" id="KW-1185">Reference proteome</keyword>